<protein>
    <submittedName>
        <fullName evidence="1">Uncharacterized protein</fullName>
    </submittedName>
</protein>
<dbReference type="RefSeq" id="WP_006560062.1">
    <property type="nucleotide sequence ID" value="NZ_BABS01000156.1"/>
</dbReference>
<evidence type="ECO:0000313" key="2">
    <source>
        <dbReference type="Proteomes" id="UP000004319"/>
    </source>
</evidence>
<dbReference type="Proteomes" id="UP000004319">
    <property type="component" value="Unassembled WGS sequence"/>
</dbReference>
<dbReference type="EMBL" id="BABS01000156">
    <property type="protein sequence ID" value="GAA10038.1"/>
    <property type="molecule type" value="Genomic_DNA"/>
</dbReference>
<organism evidence="1 2">
    <name type="scientific">Acetobacter tropicalis NBRC 101654</name>
    <dbReference type="NCBI Taxonomy" id="749388"/>
    <lineage>
        <taxon>Bacteria</taxon>
        <taxon>Pseudomonadati</taxon>
        <taxon>Pseudomonadota</taxon>
        <taxon>Alphaproteobacteria</taxon>
        <taxon>Acetobacterales</taxon>
        <taxon>Acetobacteraceae</taxon>
        <taxon>Acetobacter</taxon>
    </lineage>
</organism>
<name>F7VI43_9PROT</name>
<proteinExistence type="predicted"/>
<gene>
    <name evidence="1" type="ORF">ATPR_3042</name>
</gene>
<evidence type="ECO:0000313" key="1">
    <source>
        <dbReference type="EMBL" id="GAA10038.1"/>
    </source>
</evidence>
<reference evidence="1 2" key="1">
    <citation type="journal article" date="2011" name="Biochem. Biophys. Res. Commun.">
        <title>Increased number of Arginine-based salt bridges contributes to the thermotolerance of thermotolerant acetic acid bacteria, Acetobacter tropicalis SKU1100.</title>
        <authorList>
            <person name="Matsutani M."/>
            <person name="Hirakawa H."/>
            <person name="Nishikura M."/>
            <person name="Soemphol W."/>
            <person name="Ali I.A.I."/>
            <person name="Yakushi T."/>
            <person name="Matsushita K."/>
        </authorList>
    </citation>
    <scope>NUCLEOTIDE SEQUENCE [LARGE SCALE GENOMIC DNA]</scope>
    <source>
        <strain evidence="1 2">NBRC 101654</strain>
    </source>
</reference>
<comment type="caution">
    <text evidence="1">The sequence shown here is derived from an EMBL/GenBank/DDBJ whole genome shotgun (WGS) entry which is preliminary data.</text>
</comment>
<dbReference type="AlphaFoldDB" id="F7VI43"/>
<sequence>METLQVEREAELTIARGLEVREWLTDFGIIENDDVWRARRP</sequence>
<accession>F7VI43</accession>